<feature type="transmembrane region" description="Helical" evidence="5">
    <location>
        <begin position="126"/>
        <end position="149"/>
    </location>
</feature>
<evidence type="ECO:0000256" key="4">
    <source>
        <dbReference type="ARBA" id="ARBA00023136"/>
    </source>
</evidence>
<feature type="transmembrane region" description="Helical" evidence="5">
    <location>
        <begin position="84"/>
        <end position="105"/>
    </location>
</feature>
<dbReference type="AlphaFoldDB" id="A0A6I3Q669"/>
<evidence type="ECO:0000256" key="2">
    <source>
        <dbReference type="ARBA" id="ARBA00022692"/>
    </source>
</evidence>
<comment type="caution">
    <text evidence="6">The sequence shown here is derived from an EMBL/GenBank/DDBJ whole genome shotgun (WGS) entry which is preliminary data.</text>
</comment>
<keyword evidence="3 5" id="KW-1133">Transmembrane helix</keyword>
<feature type="transmembrane region" description="Helical" evidence="5">
    <location>
        <begin position="216"/>
        <end position="237"/>
    </location>
</feature>
<dbReference type="InterPro" id="IPR000515">
    <property type="entry name" value="MetI-like"/>
</dbReference>
<dbReference type="SUPFAM" id="SSF161098">
    <property type="entry name" value="MetI-like"/>
    <property type="match status" value="1"/>
</dbReference>
<dbReference type="PANTHER" id="PTHR43496">
    <property type="entry name" value="PROTEIN LPLB"/>
    <property type="match status" value="1"/>
</dbReference>
<dbReference type="PANTHER" id="PTHR43496:SF1">
    <property type="entry name" value="POLYGALACTURONAN_RHAMNOGALACTURONAN TRANSPORT SYSTEM PERMEASE PROTEIN YTEP"/>
    <property type="match status" value="1"/>
</dbReference>
<sequence>MNNIIEKENRVVVHLRKYLPYYLMILPGVVYLIIFKYVPMFGSVIAFQDFSSTRGIIGSPFVGLKHFIKLFDSPDFYKIFRNSLFLSALKIVFTFPIPVILALMLDEVRSKYIKKSVQTVICIPHFVSWVVVGGLVFSFLGSGGLFNIFREMLGLKPILVMQQEQWFRPIYVITAIWKDAGWQTIVYLAAIAGISPELYESAVIDGASRFQRTRHITLPILVPTIITLFLLEAGKFMELGFDQVYNLYTPMTYSVADIFDTYVYRVGVLNGRYSFSTAVGLFQSVIGLIMVLLFNYLSKKYTEDGGLW</sequence>
<reference evidence="6 7" key="1">
    <citation type="journal article" date="2019" name="Nat. Med.">
        <title>A library of human gut bacterial isolates paired with longitudinal multiomics data enables mechanistic microbiome research.</title>
        <authorList>
            <person name="Poyet M."/>
            <person name="Groussin M."/>
            <person name="Gibbons S.M."/>
            <person name="Avila-Pacheco J."/>
            <person name="Jiang X."/>
            <person name="Kearney S.M."/>
            <person name="Perrotta A.R."/>
            <person name="Berdy B."/>
            <person name="Zhao S."/>
            <person name="Lieberman T.D."/>
            <person name="Swanson P.K."/>
            <person name="Smith M."/>
            <person name="Roesemann S."/>
            <person name="Alexander J.E."/>
            <person name="Rich S.A."/>
            <person name="Livny J."/>
            <person name="Vlamakis H."/>
            <person name="Clish C."/>
            <person name="Bullock K."/>
            <person name="Deik A."/>
            <person name="Scott J."/>
            <person name="Pierce K.A."/>
            <person name="Xavier R.J."/>
            <person name="Alm E.J."/>
        </authorList>
    </citation>
    <scope>NUCLEOTIDE SEQUENCE [LARGE SCALE GENOMIC DNA]</scope>
    <source>
        <strain evidence="6 7">BIOML-A7</strain>
    </source>
</reference>
<gene>
    <name evidence="6" type="ORF">GMD52_09360</name>
</gene>
<feature type="transmembrane region" description="Helical" evidence="5">
    <location>
        <begin position="21"/>
        <end position="38"/>
    </location>
</feature>
<dbReference type="RefSeq" id="WP_155201317.1">
    <property type="nucleotide sequence ID" value="NZ_WMZL01000008.1"/>
</dbReference>
<dbReference type="Pfam" id="PF00528">
    <property type="entry name" value="BPD_transp_1"/>
    <property type="match status" value="1"/>
</dbReference>
<feature type="transmembrane region" description="Helical" evidence="5">
    <location>
        <begin position="169"/>
        <end position="195"/>
    </location>
</feature>
<dbReference type="PROSITE" id="PS50928">
    <property type="entry name" value="ABC_TM1"/>
    <property type="match status" value="1"/>
</dbReference>
<evidence type="ECO:0000256" key="5">
    <source>
        <dbReference type="RuleBase" id="RU363032"/>
    </source>
</evidence>
<protein>
    <submittedName>
        <fullName evidence="6">ABC transporter permease subunit</fullName>
    </submittedName>
</protein>
<feature type="transmembrane region" description="Helical" evidence="5">
    <location>
        <begin position="273"/>
        <end position="297"/>
    </location>
</feature>
<dbReference type="GO" id="GO:0005886">
    <property type="term" value="C:plasma membrane"/>
    <property type="evidence" value="ECO:0007669"/>
    <property type="project" value="UniProtKB-SubCell"/>
</dbReference>
<dbReference type="Gene3D" id="1.10.3720.10">
    <property type="entry name" value="MetI-like"/>
    <property type="match status" value="1"/>
</dbReference>
<keyword evidence="5" id="KW-0813">Transport</keyword>
<dbReference type="GO" id="GO:0055085">
    <property type="term" value="P:transmembrane transport"/>
    <property type="evidence" value="ECO:0007669"/>
    <property type="project" value="InterPro"/>
</dbReference>
<dbReference type="EMBL" id="WMZR01000010">
    <property type="protein sequence ID" value="MTS51747.1"/>
    <property type="molecule type" value="Genomic_DNA"/>
</dbReference>
<proteinExistence type="inferred from homology"/>
<accession>A0A6I3Q669</accession>
<keyword evidence="2 5" id="KW-0812">Transmembrane</keyword>
<evidence type="ECO:0000256" key="3">
    <source>
        <dbReference type="ARBA" id="ARBA00022989"/>
    </source>
</evidence>
<dbReference type="Proteomes" id="UP000449193">
    <property type="component" value="Unassembled WGS sequence"/>
</dbReference>
<name>A0A6I3Q669_9FIRM</name>
<dbReference type="InterPro" id="IPR035906">
    <property type="entry name" value="MetI-like_sf"/>
</dbReference>
<keyword evidence="4 5" id="KW-0472">Membrane</keyword>
<comment type="subcellular location">
    <subcellularLocation>
        <location evidence="5">Cell membrane</location>
        <topology evidence="5">Multi-pass membrane protein</topology>
    </subcellularLocation>
    <subcellularLocation>
        <location evidence="1">Membrane</location>
        <topology evidence="1">Multi-pass membrane protein</topology>
    </subcellularLocation>
</comment>
<evidence type="ECO:0000256" key="1">
    <source>
        <dbReference type="ARBA" id="ARBA00004141"/>
    </source>
</evidence>
<evidence type="ECO:0000313" key="7">
    <source>
        <dbReference type="Proteomes" id="UP000449193"/>
    </source>
</evidence>
<dbReference type="CDD" id="cd06261">
    <property type="entry name" value="TM_PBP2"/>
    <property type="match status" value="1"/>
</dbReference>
<comment type="similarity">
    <text evidence="5">Belongs to the binding-protein-dependent transport system permease family.</text>
</comment>
<organism evidence="6 7">
    <name type="scientific">Ruthenibacterium lactatiformans</name>
    <dbReference type="NCBI Taxonomy" id="1550024"/>
    <lineage>
        <taxon>Bacteria</taxon>
        <taxon>Bacillati</taxon>
        <taxon>Bacillota</taxon>
        <taxon>Clostridia</taxon>
        <taxon>Eubacteriales</taxon>
        <taxon>Oscillospiraceae</taxon>
        <taxon>Ruthenibacterium</taxon>
    </lineage>
</organism>
<evidence type="ECO:0000313" key="6">
    <source>
        <dbReference type="EMBL" id="MTS51747.1"/>
    </source>
</evidence>